<dbReference type="OrthoDB" id="1707228at2"/>
<sequence>MHQLPKYILWPVTLVLGFFLIFSGCTVAKKPEQPQEKTPKVAKSINAPNNTPTNQNQDYPREVAERVVNQANQVAGVQNSAAVISGNTVYLGLELQENVDPKQARELEKVILQRFNEPHYTLMVSSDAATVAQIKRVSQGLAQGKPIDSYQEEIRDIGNRLKPGKR</sequence>
<protein>
    <recommendedName>
        <fullName evidence="4">Sporulation protein</fullName>
    </recommendedName>
</protein>
<evidence type="ECO:0000256" key="1">
    <source>
        <dbReference type="SAM" id="MobiDB-lite"/>
    </source>
</evidence>
<proteinExistence type="predicted"/>
<dbReference type="KEGG" id="dfg:B0537_02560"/>
<dbReference type="Proteomes" id="UP000189464">
    <property type="component" value="Chromosome"/>
</dbReference>
<feature type="compositionally biased region" description="Low complexity" evidence="1">
    <location>
        <begin position="48"/>
        <end position="57"/>
    </location>
</feature>
<dbReference type="Pfam" id="PF09580">
    <property type="entry name" value="Spore_YhcN_YlaJ"/>
    <property type="match status" value="1"/>
</dbReference>
<dbReference type="AlphaFoldDB" id="A0A1S6ITI0"/>
<name>A0A1S6ITI0_9FIRM</name>
<gene>
    <name evidence="2" type="ORF">B0537_02560</name>
</gene>
<keyword evidence="3" id="KW-1185">Reference proteome</keyword>
<dbReference type="STRING" id="1833852.B0537_02560"/>
<accession>A0A1S6ITI0</accession>
<reference evidence="2 3" key="1">
    <citation type="journal article" date="2016" name="Int. J. Syst. Evol. Microbiol.">
        <title>Desulfotomaculum ferrireducens sp. nov., a moderately thermophilic sulfate-reducing and dissimilatory Fe(III)-reducing bacterium isolated from compost.</title>
        <authorList>
            <person name="Yang G."/>
            <person name="Guo J."/>
            <person name="Zhuang L."/>
            <person name="Yuan Y."/>
            <person name="Zhou S."/>
        </authorList>
    </citation>
    <scope>NUCLEOTIDE SEQUENCE [LARGE SCALE GENOMIC DNA]</scope>
    <source>
        <strain evidence="2 3">GSS09</strain>
    </source>
</reference>
<dbReference type="InterPro" id="IPR019076">
    <property type="entry name" value="Spore_lipoprot_YhcN/YlaJ-like"/>
</dbReference>
<dbReference type="PROSITE" id="PS51257">
    <property type="entry name" value="PROKAR_LIPOPROTEIN"/>
    <property type="match status" value="1"/>
</dbReference>
<evidence type="ECO:0008006" key="4">
    <source>
        <dbReference type="Google" id="ProtNLM"/>
    </source>
</evidence>
<dbReference type="EMBL" id="CP019698">
    <property type="protein sequence ID" value="AQS58074.1"/>
    <property type="molecule type" value="Genomic_DNA"/>
</dbReference>
<feature type="region of interest" description="Disordered" evidence="1">
    <location>
        <begin position="32"/>
        <end position="58"/>
    </location>
</feature>
<organism evidence="2 3">
    <name type="scientific">Desulforamulus ferrireducens</name>
    <dbReference type="NCBI Taxonomy" id="1833852"/>
    <lineage>
        <taxon>Bacteria</taxon>
        <taxon>Bacillati</taxon>
        <taxon>Bacillota</taxon>
        <taxon>Clostridia</taxon>
        <taxon>Eubacteriales</taxon>
        <taxon>Peptococcaceae</taxon>
        <taxon>Desulforamulus</taxon>
    </lineage>
</organism>
<evidence type="ECO:0000313" key="3">
    <source>
        <dbReference type="Proteomes" id="UP000189464"/>
    </source>
</evidence>
<evidence type="ECO:0000313" key="2">
    <source>
        <dbReference type="EMBL" id="AQS58074.1"/>
    </source>
</evidence>